<evidence type="ECO:0000313" key="1">
    <source>
        <dbReference type="EMBL" id="QBF27148.1"/>
    </source>
</evidence>
<name>A0A411MK57_9PSED</name>
<reference evidence="1 2" key="1">
    <citation type="submission" date="2019-02" db="EMBL/GenBank/DDBJ databases">
        <title>Complete genome sequence of Pseudomonas sp. SNU WT1 isolated from rainbow trout.</title>
        <authorList>
            <person name="Oh W.T."/>
            <person name="Park S.C."/>
        </authorList>
    </citation>
    <scope>NUCLEOTIDE SEQUENCE [LARGE SCALE GENOMIC DNA]</scope>
    <source>
        <strain evidence="1 2">SNU WT1</strain>
    </source>
</reference>
<dbReference type="RefSeq" id="WP_130265010.1">
    <property type="nucleotide sequence ID" value="NZ_CP035952.1"/>
</dbReference>
<dbReference type="EMBL" id="CP035952">
    <property type="protein sequence ID" value="QBF27148.1"/>
    <property type="molecule type" value="Genomic_DNA"/>
</dbReference>
<dbReference type="KEGG" id="ptk:EXN22_16150"/>
<proteinExistence type="predicted"/>
<dbReference type="AlphaFoldDB" id="A0A411MK57"/>
<gene>
    <name evidence="1" type="ORF">EXN22_16150</name>
</gene>
<protein>
    <submittedName>
        <fullName evidence="1">Uncharacterized protein</fullName>
    </submittedName>
</protein>
<dbReference type="Proteomes" id="UP000291130">
    <property type="component" value="Chromosome"/>
</dbReference>
<evidence type="ECO:0000313" key="2">
    <source>
        <dbReference type="Proteomes" id="UP000291130"/>
    </source>
</evidence>
<keyword evidence="2" id="KW-1185">Reference proteome</keyword>
<organism evidence="1 2">
    <name type="scientific">Pseudomonas tructae</name>
    <dbReference type="NCBI Taxonomy" id="2518644"/>
    <lineage>
        <taxon>Bacteria</taxon>
        <taxon>Pseudomonadati</taxon>
        <taxon>Pseudomonadota</taxon>
        <taxon>Gammaproteobacteria</taxon>
        <taxon>Pseudomonadales</taxon>
        <taxon>Pseudomonadaceae</taxon>
        <taxon>Pseudomonas</taxon>
    </lineage>
</organism>
<sequence length="98" mass="10420">MIPDVKPTVGTWQNLYTLSGFVVGTRLLVQNKSAGGVLLWEGATAPPEVGGDDRHGYLILGNGEPVRTSAAPAGLWVFCWSSGDFSGLGRLCVQEYIP</sequence>
<accession>A0A411MK57</accession>